<gene>
    <name evidence="5" type="ORF">SAMN05444410_10570</name>
</gene>
<evidence type="ECO:0000256" key="2">
    <source>
        <dbReference type="ARBA" id="ARBA00022729"/>
    </source>
</evidence>
<dbReference type="EMBL" id="FNNO01000005">
    <property type="protein sequence ID" value="SDW71209.1"/>
    <property type="molecule type" value="Genomic_DNA"/>
</dbReference>
<feature type="chain" id="PRO_5036463034" evidence="4">
    <location>
        <begin position="24"/>
        <end position="204"/>
    </location>
</feature>
<dbReference type="Pfam" id="PF03938">
    <property type="entry name" value="OmpH"/>
    <property type="match status" value="1"/>
</dbReference>
<evidence type="ECO:0000313" key="5">
    <source>
        <dbReference type="EMBL" id="SDW71209.1"/>
    </source>
</evidence>
<dbReference type="AlphaFoldDB" id="A0A8X8IBF4"/>
<feature type="signal peptide" evidence="4">
    <location>
        <begin position="1"/>
        <end position="23"/>
    </location>
</feature>
<dbReference type="InterPro" id="IPR024930">
    <property type="entry name" value="Skp_dom_sf"/>
</dbReference>
<dbReference type="RefSeq" id="WP_092723339.1">
    <property type="nucleotide sequence ID" value="NZ_FNNO01000005.1"/>
</dbReference>
<dbReference type="PANTHER" id="PTHR35089">
    <property type="entry name" value="CHAPERONE PROTEIN SKP"/>
    <property type="match status" value="1"/>
</dbReference>
<dbReference type="Proteomes" id="UP000198711">
    <property type="component" value="Unassembled WGS sequence"/>
</dbReference>
<dbReference type="Gene3D" id="3.30.910.20">
    <property type="entry name" value="Skp domain"/>
    <property type="match status" value="1"/>
</dbReference>
<dbReference type="PANTHER" id="PTHR35089:SF1">
    <property type="entry name" value="CHAPERONE PROTEIN SKP"/>
    <property type="match status" value="1"/>
</dbReference>
<evidence type="ECO:0000313" key="6">
    <source>
        <dbReference type="Proteomes" id="UP000198711"/>
    </source>
</evidence>
<organism evidence="5 6">
    <name type="scientific">Hydrobacter penzbergensis</name>
    <dbReference type="NCBI Taxonomy" id="1235997"/>
    <lineage>
        <taxon>Bacteria</taxon>
        <taxon>Pseudomonadati</taxon>
        <taxon>Bacteroidota</taxon>
        <taxon>Chitinophagia</taxon>
        <taxon>Chitinophagales</taxon>
        <taxon>Chitinophagaceae</taxon>
        <taxon>Hydrobacter</taxon>
    </lineage>
</organism>
<dbReference type="GO" id="GO:0051082">
    <property type="term" value="F:unfolded protein binding"/>
    <property type="evidence" value="ECO:0007669"/>
    <property type="project" value="InterPro"/>
</dbReference>
<evidence type="ECO:0000256" key="1">
    <source>
        <dbReference type="ARBA" id="ARBA00009091"/>
    </source>
</evidence>
<evidence type="ECO:0000256" key="4">
    <source>
        <dbReference type="SAM" id="SignalP"/>
    </source>
</evidence>
<sequence length="204" mass="23212">MKKFLIVCVAIGAGFLFANQSSAQQVKIGYFDEQSILPLMPGIQKVDTLLRSFSEDSLRQEYDYTLGMYMRQDSVWKKDSATMPAKARELAQRDLNTLKIKLIRWQEYSNNLAEQKKEELLAPFMKKIVDALHEVVVEQKYAYVLKQDALYPYVQPPLLDNLTIRVAMKLKLAIPKELEEEWKRQSGGGAPSNRPSGGAVKPKG</sequence>
<dbReference type="SUPFAM" id="SSF111384">
    <property type="entry name" value="OmpH-like"/>
    <property type="match status" value="1"/>
</dbReference>
<feature type="region of interest" description="Disordered" evidence="3">
    <location>
        <begin position="181"/>
        <end position="204"/>
    </location>
</feature>
<reference evidence="5 6" key="1">
    <citation type="submission" date="2016-10" db="EMBL/GenBank/DDBJ databases">
        <authorList>
            <person name="Varghese N."/>
            <person name="Submissions S."/>
        </authorList>
    </citation>
    <scope>NUCLEOTIDE SEQUENCE [LARGE SCALE GENOMIC DNA]</scope>
    <source>
        <strain evidence="5 6">DSM 25353</strain>
    </source>
</reference>
<dbReference type="GO" id="GO:0005829">
    <property type="term" value="C:cytosol"/>
    <property type="evidence" value="ECO:0007669"/>
    <property type="project" value="TreeGrafter"/>
</dbReference>
<keyword evidence="6" id="KW-1185">Reference proteome</keyword>
<name>A0A8X8IBF4_9BACT</name>
<comment type="similarity">
    <text evidence="1">Belongs to the Skp family.</text>
</comment>
<comment type="caution">
    <text evidence="5">The sequence shown here is derived from an EMBL/GenBank/DDBJ whole genome shotgun (WGS) entry which is preliminary data.</text>
</comment>
<dbReference type="SMART" id="SM00935">
    <property type="entry name" value="OmpH"/>
    <property type="match status" value="1"/>
</dbReference>
<proteinExistence type="inferred from homology"/>
<protein>
    <submittedName>
        <fullName evidence="5">Periplasmic chaperone for outer membrane proteins Skp</fullName>
    </submittedName>
</protein>
<dbReference type="InterPro" id="IPR005632">
    <property type="entry name" value="Chaperone_Skp"/>
</dbReference>
<accession>A0A8X8IBF4</accession>
<evidence type="ECO:0000256" key="3">
    <source>
        <dbReference type="SAM" id="MobiDB-lite"/>
    </source>
</evidence>
<dbReference type="GO" id="GO:0050821">
    <property type="term" value="P:protein stabilization"/>
    <property type="evidence" value="ECO:0007669"/>
    <property type="project" value="TreeGrafter"/>
</dbReference>
<keyword evidence="2 4" id="KW-0732">Signal</keyword>